<evidence type="ECO:0000256" key="2">
    <source>
        <dbReference type="ARBA" id="ARBA00023125"/>
    </source>
</evidence>
<dbReference type="InterPro" id="IPR000524">
    <property type="entry name" value="Tscrpt_reg_HTH_GntR"/>
</dbReference>
<dbReference type="EMBL" id="FCOC02000035">
    <property type="protein sequence ID" value="SAL54525.1"/>
    <property type="molecule type" value="Genomic_DNA"/>
</dbReference>
<dbReference type="OrthoDB" id="7003764at2"/>
<dbReference type="Pfam" id="PF00392">
    <property type="entry name" value="GntR"/>
    <property type="match status" value="1"/>
</dbReference>
<dbReference type="SUPFAM" id="SSF48008">
    <property type="entry name" value="GntR ligand-binding domain-like"/>
    <property type="match status" value="1"/>
</dbReference>
<name>A0A158ID64_CABSO</name>
<reference evidence="5 6" key="1">
    <citation type="submission" date="2016-01" db="EMBL/GenBank/DDBJ databases">
        <authorList>
            <person name="Oliw E.H."/>
        </authorList>
    </citation>
    <scope>NUCLEOTIDE SEQUENCE [LARGE SCALE GENOMIC DNA]</scope>
    <source>
        <strain evidence="5">LMG 22029</strain>
    </source>
</reference>
<dbReference type="InterPro" id="IPR036390">
    <property type="entry name" value="WH_DNA-bd_sf"/>
</dbReference>
<keyword evidence="2" id="KW-0238">DNA-binding</keyword>
<evidence type="ECO:0000313" key="5">
    <source>
        <dbReference type="EMBL" id="SAL54525.1"/>
    </source>
</evidence>
<dbReference type="PANTHER" id="PTHR43537:SF39">
    <property type="entry name" value="HTH-TYPE TRANSCRIPTIONAL REGULATOR MCBR"/>
    <property type="match status" value="1"/>
</dbReference>
<sequence>MTEHFTRVVKRSTMQESIYAQLRASLMQGRFEPGRQLTVATLAEAFGSSAMPVREALRQLVVENGLVALPNGTIQVPEISKKHLRDLCDARIALEGLATEMAAKHIDEPAVRRLRRLISEHELAIKHDGIHESLVKNQEFHFLIYRASGSTVLPPLIETVWLQCGPYMRVITEEVERDEKVPYNTAGTDLHHVVVDALEAHNASAARKAMEKDIRMSFDFLIKTIEKREVLAAG</sequence>
<dbReference type="SMART" id="SM00345">
    <property type="entry name" value="HTH_GNTR"/>
    <property type="match status" value="1"/>
</dbReference>
<evidence type="ECO:0000256" key="3">
    <source>
        <dbReference type="ARBA" id="ARBA00023163"/>
    </source>
</evidence>
<dbReference type="GO" id="GO:0003677">
    <property type="term" value="F:DNA binding"/>
    <property type="evidence" value="ECO:0007669"/>
    <property type="project" value="UniProtKB-KW"/>
</dbReference>
<protein>
    <submittedName>
        <fullName evidence="5">GntR family transcriptional regulator</fullName>
    </submittedName>
</protein>
<dbReference type="GO" id="GO:0003700">
    <property type="term" value="F:DNA-binding transcription factor activity"/>
    <property type="evidence" value="ECO:0007669"/>
    <property type="project" value="InterPro"/>
</dbReference>
<evidence type="ECO:0000313" key="6">
    <source>
        <dbReference type="Proteomes" id="UP000054893"/>
    </source>
</evidence>
<dbReference type="Proteomes" id="UP000054893">
    <property type="component" value="Unassembled WGS sequence"/>
</dbReference>
<proteinExistence type="predicted"/>
<evidence type="ECO:0000256" key="1">
    <source>
        <dbReference type="ARBA" id="ARBA00023015"/>
    </source>
</evidence>
<dbReference type="RefSeq" id="WP_063493301.1">
    <property type="nucleotide sequence ID" value="NZ_FCOC02000035.1"/>
</dbReference>
<dbReference type="Pfam" id="PF07729">
    <property type="entry name" value="FCD"/>
    <property type="match status" value="1"/>
</dbReference>
<dbReference type="InterPro" id="IPR008920">
    <property type="entry name" value="TF_FadR/GntR_C"/>
</dbReference>
<dbReference type="Gene3D" id="1.10.10.10">
    <property type="entry name" value="Winged helix-like DNA-binding domain superfamily/Winged helix DNA-binding domain"/>
    <property type="match status" value="1"/>
</dbReference>
<organism evidence="5 6">
    <name type="scientific">Caballeronia sordidicola</name>
    <name type="common">Burkholderia sordidicola</name>
    <dbReference type="NCBI Taxonomy" id="196367"/>
    <lineage>
        <taxon>Bacteria</taxon>
        <taxon>Pseudomonadati</taxon>
        <taxon>Pseudomonadota</taxon>
        <taxon>Betaproteobacteria</taxon>
        <taxon>Burkholderiales</taxon>
        <taxon>Burkholderiaceae</taxon>
        <taxon>Caballeronia</taxon>
    </lineage>
</organism>
<dbReference type="SUPFAM" id="SSF46785">
    <property type="entry name" value="Winged helix' DNA-binding domain"/>
    <property type="match status" value="1"/>
</dbReference>
<keyword evidence="3" id="KW-0804">Transcription</keyword>
<dbReference type="AlphaFoldDB" id="A0A158ID64"/>
<dbReference type="Gene3D" id="1.20.120.530">
    <property type="entry name" value="GntR ligand-binding domain-like"/>
    <property type="match status" value="1"/>
</dbReference>
<accession>A0A158ID64</accession>
<dbReference type="SMART" id="SM00895">
    <property type="entry name" value="FCD"/>
    <property type="match status" value="1"/>
</dbReference>
<dbReference type="InterPro" id="IPR036388">
    <property type="entry name" value="WH-like_DNA-bd_sf"/>
</dbReference>
<feature type="domain" description="HTH gntR-type" evidence="4">
    <location>
        <begin position="12"/>
        <end position="79"/>
    </location>
</feature>
<dbReference type="PANTHER" id="PTHR43537">
    <property type="entry name" value="TRANSCRIPTIONAL REGULATOR, GNTR FAMILY"/>
    <property type="match status" value="1"/>
</dbReference>
<keyword evidence="1" id="KW-0805">Transcription regulation</keyword>
<dbReference type="InterPro" id="IPR011711">
    <property type="entry name" value="GntR_C"/>
</dbReference>
<evidence type="ECO:0000259" key="4">
    <source>
        <dbReference type="PROSITE" id="PS50949"/>
    </source>
</evidence>
<dbReference type="PROSITE" id="PS50949">
    <property type="entry name" value="HTH_GNTR"/>
    <property type="match status" value="1"/>
</dbReference>
<gene>
    <name evidence="5" type="ORF">AWB64_06001</name>
</gene>